<dbReference type="GO" id="GO:0005829">
    <property type="term" value="C:cytosol"/>
    <property type="evidence" value="ECO:0007669"/>
    <property type="project" value="TreeGrafter"/>
</dbReference>
<comment type="similarity">
    <text evidence="1 3">Belongs to the class-III pyridoxal-phosphate-dependent aminotransferase family.</text>
</comment>
<dbReference type="SUPFAM" id="SSF53383">
    <property type="entry name" value="PLP-dependent transferases"/>
    <property type="match status" value="1"/>
</dbReference>
<dbReference type="InterPro" id="IPR049704">
    <property type="entry name" value="Aminotrans_3_PPA_site"/>
</dbReference>
<dbReference type="NCBIfam" id="NF004718">
    <property type="entry name" value="PRK06062.1"/>
    <property type="match status" value="1"/>
</dbReference>
<dbReference type="InterPro" id="IPR015422">
    <property type="entry name" value="PyrdxlP-dep_Trfase_small"/>
</dbReference>
<keyword evidence="4" id="KW-0032">Aminotransferase</keyword>
<sequence length="437" mass="46112">MNLDDLVFHPWTVQGPREVPTLIGGSGSHVFDADGRRYLDFSSQLVFTNLGHQHPRIVAAIKEQADRLCTLAPGLASDVRGEAARLIVEVAPEHLGHVLFTTGGTEAIEHAVRMARLYTGRPKVLAAYRSYHGSTSTSIHLTGDPRRWASDTGAAGAVHFFGPFLYRSAFGSRTPEEECERALAHLGQVILLEGPSTIAGLVLESVIGSSGVIVPPPGYLRGVRELCDRHGIVYIADEVMVGFCRTGAWFGVDHDGVAPDLLAFAKGVNSGYVPLGGVLVSDAIYEMFTKRPYPAGMTYSGHPLACAAAVGAITAMHEEDTAAAAARLGADVLGPALRKLAENHKSVGDARGIGGLWSLELVRDRQTKEPLVPAGASPADNAPMVAVARACLKRGLLPLVQGNRVNVAPPLNVTDSDAAAGLAILDEALSVADAYLS</sequence>
<dbReference type="Pfam" id="PF00202">
    <property type="entry name" value="Aminotran_3"/>
    <property type="match status" value="1"/>
</dbReference>
<dbReference type="InterPro" id="IPR015424">
    <property type="entry name" value="PyrdxlP-dep_Trfase"/>
</dbReference>
<evidence type="ECO:0000256" key="3">
    <source>
        <dbReference type="RuleBase" id="RU003560"/>
    </source>
</evidence>
<dbReference type="Gene3D" id="3.40.640.10">
    <property type="entry name" value="Type I PLP-dependent aspartate aminotransferase-like (Major domain)"/>
    <property type="match status" value="1"/>
</dbReference>
<dbReference type="InterPro" id="IPR005814">
    <property type="entry name" value="Aminotrans_3"/>
</dbReference>
<evidence type="ECO:0000313" key="4">
    <source>
        <dbReference type="EMBL" id="XCH11798.1"/>
    </source>
</evidence>
<dbReference type="PROSITE" id="PS00600">
    <property type="entry name" value="AA_TRANSFER_CLASS_3"/>
    <property type="match status" value="1"/>
</dbReference>
<dbReference type="InterPro" id="IPR015421">
    <property type="entry name" value="PyrdxlP-dep_Trfase_major"/>
</dbReference>
<dbReference type="GO" id="GO:0008483">
    <property type="term" value="F:transaminase activity"/>
    <property type="evidence" value="ECO:0007669"/>
    <property type="project" value="UniProtKB-KW"/>
</dbReference>
<evidence type="ECO:0000256" key="1">
    <source>
        <dbReference type="ARBA" id="ARBA00008954"/>
    </source>
</evidence>
<dbReference type="Gene3D" id="3.90.1150.10">
    <property type="entry name" value="Aspartate Aminotransferase, domain 1"/>
    <property type="match status" value="1"/>
</dbReference>
<name>A0AAU8ESH4_9MICC</name>
<proteinExistence type="inferred from homology"/>
<reference evidence="4" key="1">
    <citation type="submission" date="2024-06" db="EMBL/GenBank/DDBJ databases">
        <title>Biodegradation of dimethachlon by Arthrobacter sp. K5: mechanistic insights and ecological implications.</title>
        <authorList>
            <person name="Hu S."/>
            <person name="Lu P."/>
        </authorList>
    </citation>
    <scope>NUCLEOTIDE SEQUENCE</scope>
    <source>
        <strain evidence="4">K5</strain>
    </source>
</reference>
<dbReference type="GO" id="GO:0030170">
    <property type="term" value="F:pyridoxal phosphate binding"/>
    <property type="evidence" value="ECO:0007669"/>
    <property type="project" value="InterPro"/>
</dbReference>
<evidence type="ECO:0000256" key="2">
    <source>
        <dbReference type="ARBA" id="ARBA00022898"/>
    </source>
</evidence>
<keyword evidence="4" id="KW-0808">Transferase</keyword>
<gene>
    <name evidence="4" type="ORF">ABRP34_01930</name>
</gene>
<dbReference type="RefSeq" id="WP_353712051.1">
    <property type="nucleotide sequence ID" value="NZ_CP159279.1"/>
</dbReference>
<dbReference type="AlphaFoldDB" id="A0AAU8ESH4"/>
<keyword evidence="2 3" id="KW-0663">Pyridoxal phosphate</keyword>
<organism evidence="4">
    <name type="scientific">Arthrobacter sp. K5</name>
    <dbReference type="NCBI Taxonomy" id="2839623"/>
    <lineage>
        <taxon>Bacteria</taxon>
        <taxon>Bacillati</taxon>
        <taxon>Actinomycetota</taxon>
        <taxon>Actinomycetes</taxon>
        <taxon>Micrococcales</taxon>
        <taxon>Micrococcaceae</taxon>
        <taxon>Arthrobacter</taxon>
    </lineage>
</organism>
<accession>A0AAU8ESH4</accession>
<dbReference type="PANTHER" id="PTHR43094">
    <property type="entry name" value="AMINOTRANSFERASE"/>
    <property type="match status" value="1"/>
</dbReference>
<dbReference type="PANTHER" id="PTHR43094:SF1">
    <property type="entry name" value="AMINOTRANSFERASE CLASS-III"/>
    <property type="match status" value="1"/>
</dbReference>
<dbReference type="EMBL" id="CP159279">
    <property type="protein sequence ID" value="XCH11798.1"/>
    <property type="molecule type" value="Genomic_DNA"/>
</dbReference>
<dbReference type="CDD" id="cd00610">
    <property type="entry name" value="OAT_like"/>
    <property type="match status" value="1"/>
</dbReference>
<protein>
    <submittedName>
        <fullName evidence="4">Aspartate aminotransferase family protein</fullName>
    </submittedName>
</protein>